<comment type="caution">
    <text evidence="6">The sequence shown here is derived from an EMBL/GenBank/DDBJ whole genome shotgun (WGS) entry which is preliminary data.</text>
</comment>
<name>A0A8S0U266_OLEEU</name>
<keyword evidence="1 5" id="KW-0175">Coiled coil</keyword>
<dbReference type="Proteomes" id="UP000594638">
    <property type="component" value="Unassembled WGS sequence"/>
</dbReference>
<dbReference type="Gramene" id="OE9A103648T1">
    <property type="protein sequence ID" value="OE9A103648C1"/>
    <property type="gene ID" value="OE9A103648"/>
</dbReference>
<protein>
    <submittedName>
        <fullName evidence="6">Uncharacterized protein</fullName>
    </submittedName>
</protein>
<reference evidence="6 7" key="1">
    <citation type="submission" date="2019-12" db="EMBL/GenBank/DDBJ databases">
        <authorList>
            <person name="Alioto T."/>
            <person name="Alioto T."/>
            <person name="Gomez Garrido J."/>
        </authorList>
    </citation>
    <scope>NUCLEOTIDE SEQUENCE [LARGE SCALE GENOMIC DNA]</scope>
</reference>
<dbReference type="PANTHER" id="PTHR31908:SF2">
    <property type="entry name" value="PROTEIN CROWDED NUCLEI 4"/>
    <property type="match status" value="1"/>
</dbReference>
<evidence type="ECO:0000313" key="6">
    <source>
        <dbReference type="EMBL" id="CAA3011413.1"/>
    </source>
</evidence>
<evidence type="ECO:0000256" key="5">
    <source>
        <dbReference type="SAM" id="Coils"/>
    </source>
</evidence>
<keyword evidence="7" id="KW-1185">Reference proteome</keyword>
<keyword evidence="2" id="KW-0539">Nucleus</keyword>
<dbReference type="EMBL" id="CACTIH010007368">
    <property type="protein sequence ID" value="CAA3011413.1"/>
    <property type="molecule type" value="Genomic_DNA"/>
</dbReference>
<evidence type="ECO:0000256" key="4">
    <source>
        <dbReference type="ARBA" id="ARBA00024208"/>
    </source>
</evidence>
<evidence type="ECO:0000256" key="2">
    <source>
        <dbReference type="ARBA" id="ARBA00023242"/>
    </source>
</evidence>
<dbReference type="GO" id="GO:0006997">
    <property type="term" value="P:nucleus organization"/>
    <property type="evidence" value="ECO:0007669"/>
    <property type="project" value="InterPro"/>
</dbReference>
<sequence>MASPSSQSDRVILKTPTTIKLTTPKSGSQLLTNPSSGSTQLLKTPLSDEVVWKKLIEAGFDEEFIKRRDKAALIAYIAKFEAKIYEHQHHMGLLILEKKEWVSNYEQAKTATELKLKHEQATHTSNLANARKREDSLKKAVGIEKECVKNIEKSLHEMCAELAEAKVAAENKLTKAQIMVENAQKKFMEAEEKLHVAKLLEADASWFH</sequence>
<dbReference type="AlphaFoldDB" id="A0A8S0U266"/>
<dbReference type="GO" id="GO:0005652">
    <property type="term" value="C:nuclear lamina"/>
    <property type="evidence" value="ECO:0007669"/>
    <property type="project" value="UniProtKB-SubCell"/>
</dbReference>
<dbReference type="PANTHER" id="PTHR31908">
    <property type="entry name" value="PROTEIN CROWDED NUCLEI 4"/>
    <property type="match status" value="1"/>
</dbReference>
<evidence type="ECO:0000256" key="3">
    <source>
        <dbReference type="ARBA" id="ARBA00024186"/>
    </source>
</evidence>
<evidence type="ECO:0000313" key="7">
    <source>
        <dbReference type="Proteomes" id="UP000594638"/>
    </source>
</evidence>
<dbReference type="OrthoDB" id="673795at2759"/>
<dbReference type="InterPro" id="IPR040418">
    <property type="entry name" value="CRWN"/>
</dbReference>
<proteinExistence type="inferred from homology"/>
<organism evidence="6 7">
    <name type="scientific">Olea europaea subsp. europaea</name>
    <dbReference type="NCBI Taxonomy" id="158383"/>
    <lineage>
        <taxon>Eukaryota</taxon>
        <taxon>Viridiplantae</taxon>
        <taxon>Streptophyta</taxon>
        <taxon>Embryophyta</taxon>
        <taxon>Tracheophyta</taxon>
        <taxon>Spermatophyta</taxon>
        <taxon>Magnoliopsida</taxon>
        <taxon>eudicotyledons</taxon>
        <taxon>Gunneridae</taxon>
        <taxon>Pentapetalae</taxon>
        <taxon>asterids</taxon>
        <taxon>lamiids</taxon>
        <taxon>Lamiales</taxon>
        <taxon>Oleaceae</taxon>
        <taxon>Oleeae</taxon>
        <taxon>Olea</taxon>
    </lineage>
</organism>
<gene>
    <name evidence="6" type="ORF">OLEA9_A103648</name>
</gene>
<feature type="coiled-coil region" evidence="5">
    <location>
        <begin position="148"/>
        <end position="200"/>
    </location>
</feature>
<accession>A0A8S0U266</accession>
<comment type="similarity">
    <text evidence="4">Belongs to the CRWN family.</text>
</comment>
<comment type="subcellular location">
    <subcellularLocation>
        <location evidence="3">Nucleus lamina</location>
    </subcellularLocation>
</comment>
<evidence type="ECO:0000256" key="1">
    <source>
        <dbReference type="ARBA" id="ARBA00023054"/>
    </source>
</evidence>